<accession>A0ABY4FXD9</accession>
<organism evidence="2 3">
    <name type="scientific">Leucobacter rhizosphaerae</name>
    <dbReference type="NCBI Taxonomy" id="2932245"/>
    <lineage>
        <taxon>Bacteria</taxon>
        <taxon>Bacillati</taxon>
        <taxon>Actinomycetota</taxon>
        <taxon>Actinomycetes</taxon>
        <taxon>Micrococcales</taxon>
        <taxon>Microbacteriaceae</taxon>
        <taxon>Leucobacter</taxon>
    </lineage>
</organism>
<dbReference type="Pfam" id="PF17227">
    <property type="entry name" value="DUF5302"/>
    <property type="match status" value="1"/>
</dbReference>
<dbReference type="RefSeq" id="WP_244687024.1">
    <property type="nucleotide sequence ID" value="NZ_CP095043.1"/>
</dbReference>
<feature type="compositionally biased region" description="Basic and acidic residues" evidence="1">
    <location>
        <begin position="1"/>
        <end position="27"/>
    </location>
</feature>
<dbReference type="InterPro" id="IPR035172">
    <property type="entry name" value="DUF5302"/>
</dbReference>
<gene>
    <name evidence="2" type="ORF">MUN76_03035</name>
</gene>
<evidence type="ECO:0000256" key="1">
    <source>
        <dbReference type="SAM" id="MobiDB-lite"/>
    </source>
</evidence>
<name>A0ABY4FXD9_9MICO</name>
<proteinExistence type="predicted"/>
<dbReference type="Proteomes" id="UP000831775">
    <property type="component" value="Chromosome"/>
</dbReference>
<sequence>MTSESDEQRDAAEESKRKFREALERKKQQSSQPRGSGQRSGGGRVGQAHGPVSHQREFRRKSG</sequence>
<reference evidence="2 3" key="1">
    <citation type="submission" date="2022-04" db="EMBL/GenBank/DDBJ databases">
        <title>Leucobacter sp. isolated from rhizosphere of onion.</title>
        <authorList>
            <person name="Won M."/>
            <person name="Lee C.-M."/>
            <person name="Woen H.-Y."/>
            <person name="Kwon S.-W."/>
        </authorList>
    </citation>
    <scope>NUCLEOTIDE SEQUENCE [LARGE SCALE GENOMIC DNA]</scope>
    <source>
        <strain evidence="2 3">H25R-14</strain>
    </source>
</reference>
<evidence type="ECO:0000313" key="3">
    <source>
        <dbReference type="Proteomes" id="UP000831775"/>
    </source>
</evidence>
<feature type="region of interest" description="Disordered" evidence="1">
    <location>
        <begin position="1"/>
        <end position="63"/>
    </location>
</feature>
<evidence type="ECO:0000313" key="2">
    <source>
        <dbReference type="EMBL" id="UOQ60966.1"/>
    </source>
</evidence>
<keyword evidence="3" id="KW-1185">Reference proteome</keyword>
<dbReference type="EMBL" id="CP095043">
    <property type="protein sequence ID" value="UOQ60966.1"/>
    <property type="molecule type" value="Genomic_DNA"/>
</dbReference>
<protein>
    <submittedName>
        <fullName evidence="2">DUF5302 domain-containing protein</fullName>
    </submittedName>
</protein>